<dbReference type="Proteomes" id="UP000326202">
    <property type="component" value="Chromosome"/>
</dbReference>
<evidence type="ECO:0000313" key="1">
    <source>
        <dbReference type="EMBL" id="QEX16300.1"/>
    </source>
</evidence>
<evidence type="ECO:0000313" key="2">
    <source>
        <dbReference type="Proteomes" id="UP000326202"/>
    </source>
</evidence>
<dbReference type="AlphaFoldDB" id="A0A5J6MJ41"/>
<dbReference type="KEGG" id="htq:FRZ44_15930"/>
<dbReference type="EMBL" id="CP042906">
    <property type="protein sequence ID" value="QEX16300.1"/>
    <property type="molecule type" value="Genomic_DNA"/>
</dbReference>
<dbReference type="RefSeq" id="WP_151176673.1">
    <property type="nucleotide sequence ID" value="NZ_CP042906.1"/>
</dbReference>
<name>A0A5J6MJ41_9PROT</name>
<proteinExistence type="predicted"/>
<dbReference type="OrthoDB" id="8455641at2"/>
<organism evidence="1 2">
    <name type="scientific">Hypericibacter terrae</name>
    <dbReference type="NCBI Taxonomy" id="2602015"/>
    <lineage>
        <taxon>Bacteria</taxon>
        <taxon>Pseudomonadati</taxon>
        <taxon>Pseudomonadota</taxon>
        <taxon>Alphaproteobacteria</taxon>
        <taxon>Rhodospirillales</taxon>
        <taxon>Dongiaceae</taxon>
        <taxon>Hypericibacter</taxon>
    </lineage>
</organism>
<protein>
    <submittedName>
        <fullName evidence="1">Uncharacterized protein</fullName>
    </submittedName>
</protein>
<gene>
    <name evidence="1" type="ORF">FRZ44_15930</name>
</gene>
<accession>A0A5J6MJ41</accession>
<sequence length="73" mass="7993">MGAHKYKVGQLVEARPNLSAATPPGSYKVVRLLPPTGVDNQYRLMSLKNGHERVVREYEIDLNDAGADVDAAE</sequence>
<keyword evidence="2" id="KW-1185">Reference proteome</keyword>
<reference evidence="1 2" key="1">
    <citation type="submission" date="2019-08" db="EMBL/GenBank/DDBJ databases">
        <title>Hyperibacter terrae gen. nov., sp. nov. and Hyperibacter viscosus sp. nov., two new members in the family Rhodospirillaceae isolated from the rhizosphere of Hypericum perforatum.</title>
        <authorList>
            <person name="Noviana Z."/>
        </authorList>
    </citation>
    <scope>NUCLEOTIDE SEQUENCE [LARGE SCALE GENOMIC DNA]</scope>
    <source>
        <strain evidence="1 2">R5913</strain>
    </source>
</reference>